<dbReference type="InterPro" id="IPR007921">
    <property type="entry name" value="CHAP_dom"/>
</dbReference>
<dbReference type="AlphaFoldDB" id="K1X567"/>
<feature type="transmembrane region" description="Helical" evidence="1">
    <location>
        <begin position="39"/>
        <end position="58"/>
    </location>
</feature>
<reference evidence="3" key="1">
    <citation type="journal article" date="2012" name="Science">
        <title>Fermentation, hydrogen, and sulfur metabolism in multiple uncultivated bacterial phyla.</title>
        <authorList>
            <person name="Wrighton K.C."/>
            <person name="Thomas B.C."/>
            <person name="Sharon I."/>
            <person name="Miller C.S."/>
            <person name="Castelle C.J."/>
            <person name="VerBerkmoes N.C."/>
            <person name="Wilkins M.J."/>
            <person name="Hettich R.L."/>
            <person name="Lipton M.S."/>
            <person name="Williams K.H."/>
            <person name="Long P.E."/>
            <person name="Banfield J.F."/>
        </authorList>
    </citation>
    <scope>NUCLEOTIDE SEQUENCE [LARGE SCALE GENOMIC DNA]</scope>
</reference>
<dbReference type="InterPro" id="IPR038765">
    <property type="entry name" value="Papain-like_cys_pep_sf"/>
</dbReference>
<keyword evidence="1" id="KW-0472">Membrane</keyword>
<gene>
    <name evidence="3" type="ORF">ACD_80C00084G0001</name>
</gene>
<dbReference type="PROSITE" id="PS50911">
    <property type="entry name" value="CHAP"/>
    <property type="match status" value="1"/>
</dbReference>
<proteinExistence type="predicted"/>
<evidence type="ECO:0000256" key="1">
    <source>
        <dbReference type="SAM" id="Phobius"/>
    </source>
</evidence>
<feature type="domain" description="Peptidase C51" evidence="2">
    <location>
        <begin position="90"/>
        <end position="224"/>
    </location>
</feature>
<keyword evidence="1" id="KW-0812">Transmembrane</keyword>
<dbReference type="Gene3D" id="3.90.1720.10">
    <property type="entry name" value="endopeptidase domain like (from Nostoc punctiforme)"/>
    <property type="match status" value="1"/>
</dbReference>
<keyword evidence="1" id="KW-1133">Transmembrane helix</keyword>
<comment type="caution">
    <text evidence="3">The sequence shown here is derived from an EMBL/GenBank/DDBJ whole genome shotgun (WGS) entry which is preliminary data.</text>
</comment>
<evidence type="ECO:0000313" key="3">
    <source>
        <dbReference type="EMBL" id="EKD25315.1"/>
    </source>
</evidence>
<name>K1X567_9BACT</name>
<evidence type="ECO:0000259" key="2">
    <source>
        <dbReference type="PROSITE" id="PS50911"/>
    </source>
</evidence>
<sequence>MRRKKKLPLHQKIHHHLIKHFHRHAHKILHVTHHMHHHLFHVLELIIICSFTFVWSGFADFSGLNQDLYSNSPTETAQRLLTAMQNPTTSLKNGNIISLWNMDLSVENSFAKWYCTYGAARVSPEFFPFIDPNTQQRTWWGNAVDRCKNASDTWYKIWTVPSQWALIIYDAGGKFWSYGHVGKVLHYNKTLKKIIVRDMAWVAKWTISDRREDITTASVKCYIYNSKTSVPSEDPVVLPTVNIPLLAPTVPVVVAPVVVTPIVPTVPVVAKPVEPVVVVTPTPTPPVHNVSPTPVVPTPIVVIPVVKPVAPVAPVVVAPVEPALPIVPQTSINKKIELALDNLSDIAQHFITQNDFTFTLITKAPLRLGEAAILTLEIKDKKTGELFHGLLPFSFSVLSTNDSVEPDISNIDLINNWSVDIPILGQKIGTASIVIHMDSVKIGAFSVEVE</sequence>
<organism evidence="3">
    <name type="scientific">uncultured bacterium</name>
    <name type="common">gcode 4</name>
    <dbReference type="NCBI Taxonomy" id="1234023"/>
    <lineage>
        <taxon>Bacteria</taxon>
        <taxon>environmental samples</taxon>
    </lineage>
</organism>
<dbReference type="SUPFAM" id="SSF54001">
    <property type="entry name" value="Cysteine proteinases"/>
    <property type="match status" value="1"/>
</dbReference>
<dbReference type="EMBL" id="AMFJ01036091">
    <property type="protein sequence ID" value="EKD25315.1"/>
    <property type="molecule type" value="Genomic_DNA"/>
</dbReference>
<accession>K1X567</accession>
<protein>
    <recommendedName>
        <fullName evidence="2">Peptidase C51 domain-containing protein</fullName>
    </recommendedName>
</protein>